<accession>A0A940WWW7</accession>
<reference evidence="1" key="1">
    <citation type="submission" date="2021-03" db="EMBL/GenBank/DDBJ databases">
        <title>Bacillus suaedae sp. nov., isolated from Suaeda aralocaspica.</title>
        <authorList>
            <person name="Lei R.F.R."/>
        </authorList>
    </citation>
    <scope>NUCLEOTIDE SEQUENCE</scope>
    <source>
        <strain evidence="1">YZJH907-2</strain>
    </source>
</reference>
<evidence type="ECO:0000313" key="2">
    <source>
        <dbReference type="Proteomes" id="UP000678228"/>
    </source>
</evidence>
<dbReference type="PANTHER" id="PTHR38045">
    <property type="entry name" value="CHROMOSOME 1, WHOLE GENOME SHOTGUN SEQUENCE"/>
    <property type="match status" value="1"/>
</dbReference>
<dbReference type="InterPro" id="IPR008929">
    <property type="entry name" value="Chondroitin_lyas"/>
</dbReference>
<dbReference type="EMBL" id="JAGKSQ010000004">
    <property type="protein sequence ID" value="MBP3951903.1"/>
    <property type="molecule type" value="Genomic_DNA"/>
</dbReference>
<keyword evidence="2" id="KW-1185">Reference proteome</keyword>
<dbReference type="AlphaFoldDB" id="A0A940WWW7"/>
<dbReference type="Gene3D" id="2.70.98.70">
    <property type="match status" value="1"/>
</dbReference>
<dbReference type="RefSeq" id="WP_210597584.1">
    <property type="nucleotide sequence ID" value="NZ_JAGKSQ010000004.1"/>
</dbReference>
<gene>
    <name evidence="1" type="ORF">J7W16_12250</name>
</gene>
<name>A0A940WWW7_9BACI</name>
<dbReference type="PANTHER" id="PTHR38045:SF1">
    <property type="entry name" value="HEPARINASE II_III-LIKE PROTEIN"/>
    <property type="match status" value="1"/>
</dbReference>
<dbReference type="Proteomes" id="UP000678228">
    <property type="component" value="Unassembled WGS sequence"/>
</dbReference>
<evidence type="ECO:0008006" key="3">
    <source>
        <dbReference type="Google" id="ProtNLM"/>
    </source>
</evidence>
<organism evidence="1 2">
    <name type="scientific">Halalkalibacter suaedae</name>
    <dbReference type="NCBI Taxonomy" id="2822140"/>
    <lineage>
        <taxon>Bacteria</taxon>
        <taxon>Bacillati</taxon>
        <taxon>Bacillota</taxon>
        <taxon>Bacilli</taxon>
        <taxon>Bacillales</taxon>
        <taxon>Bacillaceae</taxon>
        <taxon>Halalkalibacter</taxon>
    </lineage>
</organism>
<proteinExistence type="predicted"/>
<evidence type="ECO:0000313" key="1">
    <source>
        <dbReference type="EMBL" id="MBP3951903.1"/>
    </source>
</evidence>
<dbReference type="Gene3D" id="1.50.10.100">
    <property type="entry name" value="Chondroitin AC/alginate lyase"/>
    <property type="match status" value="1"/>
</dbReference>
<dbReference type="SUPFAM" id="SSF48230">
    <property type="entry name" value="Chondroitin AC/alginate lyase"/>
    <property type="match status" value="1"/>
</dbReference>
<sequence length="615" mass="71743">MNQRKISSLLTSTIAQLFSNKEEQDKWFLHLSQNPSTLVEEIRVEAEKQLKESDPVLSHSLFKIFLEKGSRLEYERVYFSKRRRLNTFAIMTLLEPDNQIYRDALQNSIWSICDEYTWCLPAHLGDLKEGRGEDLSLFQDTSHDAISHSIDLFAAETAFALSEVYHLTEHLIDPIVGRRIQEEVYRRVFWPFHHRSFHWEVATHNWSSVCAGSIGAAAIYLIDDKEELSSILARVIQALEYYLQGYYDDGACLEGYGYWQYGFGFFVYFADLLKRKTAGQIDLFQSEKVHQIAMFEQKSFLTKKQIVNFSDAVPESTVFLGLSHYLHQLYPDIQLPEEEIASRYVDDHCSRWAPAIRNLLWVSDELKGKPWQDHSYYLAEAQWFISRVTYRESRYAFATKGGHNAEPHNHNDSGHFILLGDHDVFLQDLGSGEYTKEYFGERRYEFVCNSSEGHSVPIINQQYQGAGKSFAASEFIVVSDDELEEDTIKLDLSRAYDVKSLNQLERRFTWKKQGRPSLQLKDTYTFTEKPESIIERFITPVFDVMEDVKGIYLEGDGNQKLRITYQQDKLAFRKKKMKFSNHQGELQEFIALDFIVKQPEKRCTAEFTFQFLEKG</sequence>
<comment type="caution">
    <text evidence="1">The sequence shown here is derived from an EMBL/GenBank/DDBJ whole genome shotgun (WGS) entry which is preliminary data.</text>
</comment>
<protein>
    <recommendedName>
        <fullName evidence="3">Heparinase</fullName>
    </recommendedName>
</protein>